<dbReference type="EMBL" id="JBHSMI010000056">
    <property type="protein sequence ID" value="MFC5406502.1"/>
    <property type="molecule type" value="Genomic_DNA"/>
</dbReference>
<keyword evidence="2" id="KW-1185">Reference proteome</keyword>
<comment type="caution">
    <text evidence="1">The sequence shown here is derived from an EMBL/GenBank/DDBJ whole genome shotgun (WGS) entry which is preliminary data.</text>
</comment>
<evidence type="ECO:0000313" key="1">
    <source>
        <dbReference type="EMBL" id="MFC5406502.1"/>
    </source>
</evidence>
<protein>
    <submittedName>
        <fullName evidence="1">Uncharacterized protein</fullName>
    </submittedName>
</protein>
<organism evidence="1 2">
    <name type="scientific">Cohnella soli</name>
    <dbReference type="NCBI Taxonomy" id="425005"/>
    <lineage>
        <taxon>Bacteria</taxon>
        <taxon>Bacillati</taxon>
        <taxon>Bacillota</taxon>
        <taxon>Bacilli</taxon>
        <taxon>Bacillales</taxon>
        <taxon>Paenibacillaceae</taxon>
        <taxon>Cohnella</taxon>
    </lineage>
</organism>
<sequence>MTQFTVADMMRAYSEDAIDLAKQLNVELDFSEESMFKLDQILEIYHQGIPKGLKKFFSKGPSEEQINQMAKVWGGYIGETIIRHLGGEWVKSNAFENAIAIKIGESEIYPPAKIFKRIMNGPEDNVNLYFKVLKQDFES</sequence>
<accession>A0ABW0I1Y7</accession>
<name>A0ABW0I1Y7_9BACL</name>
<dbReference type="RefSeq" id="WP_378138603.1">
    <property type="nucleotide sequence ID" value="NZ_JBHSMI010000056.1"/>
</dbReference>
<evidence type="ECO:0000313" key="2">
    <source>
        <dbReference type="Proteomes" id="UP001596113"/>
    </source>
</evidence>
<proteinExistence type="predicted"/>
<dbReference type="Proteomes" id="UP001596113">
    <property type="component" value="Unassembled WGS sequence"/>
</dbReference>
<gene>
    <name evidence="1" type="ORF">ACFPOF_27535</name>
</gene>
<reference evidence="2" key="1">
    <citation type="journal article" date="2019" name="Int. J. Syst. Evol. Microbiol.">
        <title>The Global Catalogue of Microorganisms (GCM) 10K type strain sequencing project: providing services to taxonomists for standard genome sequencing and annotation.</title>
        <authorList>
            <consortium name="The Broad Institute Genomics Platform"/>
            <consortium name="The Broad Institute Genome Sequencing Center for Infectious Disease"/>
            <person name="Wu L."/>
            <person name="Ma J."/>
        </authorList>
    </citation>
    <scope>NUCLEOTIDE SEQUENCE [LARGE SCALE GENOMIC DNA]</scope>
    <source>
        <strain evidence="2">CGMCC 1.18575</strain>
    </source>
</reference>